<name>A0AA35JNU9_9SAUR</name>
<sequence>MPLETIAPNSSESSPALIEGPLISRLAKTGPGDAQLKSCQYYGKPFRQFQSLATNCLVTSLRCGRLVTKISSHVSCPTRSLEKEIGKLAKKSPIRTKLIPTSFISNLISICLLNKAHDP</sequence>
<evidence type="ECO:0000313" key="1">
    <source>
        <dbReference type="EMBL" id="CAI5761988.1"/>
    </source>
</evidence>
<reference evidence="1" key="1">
    <citation type="submission" date="2022-12" db="EMBL/GenBank/DDBJ databases">
        <authorList>
            <person name="Alioto T."/>
            <person name="Alioto T."/>
            <person name="Gomez Garrido J."/>
        </authorList>
    </citation>
    <scope>NUCLEOTIDE SEQUENCE</scope>
</reference>
<evidence type="ECO:0000313" key="2">
    <source>
        <dbReference type="Proteomes" id="UP001178461"/>
    </source>
</evidence>
<dbReference type="EMBL" id="OX395126">
    <property type="protein sequence ID" value="CAI5761988.1"/>
    <property type="molecule type" value="Genomic_DNA"/>
</dbReference>
<proteinExistence type="predicted"/>
<keyword evidence="2" id="KW-1185">Reference proteome</keyword>
<accession>A0AA35JNU9</accession>
<dbReference type="AlphaFoldDB" id="A0AA35JNU9"/>
<dbReference type="Proteomes" id="UP001178461">
    <property type="component" value="Chromosome 1"/>
</dbReference>
<organism evidence="1 2">
    <name type="scientific">Podarcis lilfordi</name>
    <name type="common">Lilford's wall lizard</name>
    <dbReference type="NCBI Taxonomy" id="74358"/>
    <lineage>
        <taxon>Eukaryota</taxon>
        <taxon>Metazoa</taxon>
        <taxon>Chordata</taxon>
        <taxon>Craniata</taxon>
        <taxon>Vertebrata</taxon>
        <taxon>Euteleostomi</taxon>
        <taxon>Lepidosauria</taxon>
        <taxon>Squamata</taxon>
        <taxon>Bifurcata</taxon>
        <taxon>Unidentata</taxon>
        <taxon>Episquamata</taxon>
        <taxon>Laterata</taxon>
        <taxon>Lacertibaenia</taxon>
        <taxon>Lacertidae</taxon>
        <taxon>Podarcis</taxon>
    </lineage>
</organism>
<gene>
    <name evidence="1" type="ORF">PODLI_1B021316</name>
</gene>
<protein>
    <submittedName>
        <fullName evidence="1">Uncharacterized protein</fullName>
    </submittedName>
</protein>